<comment type="caution">
    <text evidence="5">The sequence shown here is derived from an EMBL/GenBank/DDBJ whole genome shotgun (WGS) entry which is preliminary data.</text>
</comment>
<dbReference type="Proteomes" id="UP000032458">
    <property type="component" value="Unassembled WGS sequence"/>
</dbReference>
<proteinExistence type="predicted"/>
<dbReference type="AlphaFoldDB" id="A0A0D7CUK0"/>
<accession>A0A0D7CUK0</accession>
<organism evidence="5 6">
    <name type="scientific">Streptomyces natalensis ATCC 27448</name>
    <dbReference type="NCBI Taxonomy" id="1240678"/>
    <lineage>
        <taxon>Bacteria</taxon>
        <taxon>Bacillati</taxon>
        <taxon>Actinomycetota</taxon>
        <taxon>Actinomycetes</taxon>
        <taxon>Kitasatosporales</taxon>
        <taxon>Streptomycetaceae</taxon>
        <taxon>Streptomyces</taxon>
    </lineage>
</organism>
<dbReference type="InterPro" id="IPR036390">
    <property type="entry name" value="WH_DNA-bd_sf"/>
</dbReference>
<dbReference type="SUPFAM" id="SSF54909">
    <property type="entry name" value="Dimeric alpha+beta barrel"/>
    <property type="match status" value="1"/>
</dbReference>
<evidence type="ECO:0000259" key="4">
    <source>
        <dbReference type="PROSITE" id="PS50956"/>
    </source>
</evidence>
<evidence type="ECO:0000313" key="5">
    <source>
        <dbReference type="EMBL" id="KIZ19530.1"/>
    </source>
</evidence>
<keyword evidence="1" id="KW-0805">Transcription regulation</keyword>
<dbReference type="SMART" id="SM00344">
    <property type="entry name" value="HTH_ASNC"/>
    <property type="match status" value="1"/>
</dbReference>
<dbReference type="GO" id="GO:0043200">
    <property type="term" value="P:response to amino acid"/>
    <property type="evidence" value="ECO:0007669"/>
    <property type="project" value="TreeGrafter"/>
</dbReference>
<dbReference type="InterPro" id="IPR019888">
    <property type="entry name" value="Tscrpt_reg_AsnC-like"/>
</dbReference>
<dbReference type="InterPro" id="IPR019887">
    <property type="entry name" value="Tscrpt_reg_AsnC/Lrp_C"/>
</dbReference>
<keyword evidence="6" id="KW-1185">Reference proteome</keyword>
<dbReference type="PANTHER" id="PTHR30154">
    <property type="entry name" value="LEUCINE-RESPONSIVE REGULATORY PROTEIN"/>
    <property type="match status" value="1"/>
</dbReference>
<evidence type="ECO:0000256" key="3">
    <source>
        <dbReference type="ARBA" id="ARBA00023163"/>
    </source>
</evidence>
<name>A0A0D7CUK0_9ACTN</name>
<gene>
    <name evidence="5" type="ORF">SNA_03200</name>
</gene>
<dbReference type="Gene3D" id="3.30.70.920">
    <property type="match status" value="1"/>
</dbReference>
<sequence>MDATDRALLHLLACDSRATYQELGHAVRLSANAAAERVRRLRRSGLIRAYTIDVDRNTLGQTLRALTNIKLREGMSRRQFEDGLVGLPHVMAAAHTTGEYDYELTIGCREPAELEEIVDRLKEHHGVREVNSRIVLREVPLDRLRILEHPPARRTA</sequence>
<dbReference type="Gene3D" id="1.10.10.10">
    <property type="entry name" value="Winged helix-like DNA-binding domain superfamily/Winged helix DNA-binding domain"/>
    <property type="match status" value="1"/>
</dbReference>
<dbReference type="GO" id="GO:0005829">
    <property type="term" value="C:cytosol"/>
    <property type="evidence" value="ECO:0007669"/>
    <property type="project" value="TreeGrafter"/>
</dbReference>
<protein>
    <recommendedName>
        <fullName evidence="4">HTH asnC-type domain-containing protein</fullName>
    </recommendedName>
</protein>
<dbReference type="GO" id="GO:0043565">
    <property type="term" value="F:sequence-specific DNA binding"/>
    <property type="evidence" value="ECO:0007669"/>
    <property type="project" value="InterPro"/>
</dbReference>
<keyword evidence="2" id="KW-0238">DNA-binding</keyword>
<dbReference type="InterPro" id="IPR036388">
    <property type="entry name" value="WH-like_DNA-bd_sf"/>
</dbReference>
<dbReference type="PROSITE" id="PS50956">
    <property type="entry name" value="HTH_ASNC_2"/>
    <property type="match status" value="1"/>
</dbReference>
<dbReference type="InterPro" id="IPR011008">
    <property type="entry name" value="Dimeric_a/b-barrel"/>
</dbReference>
<dbReference type="InterPro" id="IPR000485">
    <property type="entry name" value="AsnC-type_HTH_dom"/>
</dbReference>
<feature type="domain" description="HTH asnC-type" evidence="4">
    <location>
        <begin position="1"/>
        <end position="62"/>
    </location>
</feature>
<evidence type="ECO:0000256" key="2">
    <source>
        <dbReference type="ARBA" id="ARBA00023125"/>
    </source>
</evidence>
<reference evidence="5 6" key="1">
    <citation type="submission" date="2014-09" db="EMBL/GenBank/DDBJ databases">
        <title>Draft genome sequence of Streptomyces natalensis ATCC 27448, producer of the antifungal pimaricin.</title>
        <authorList>
            <person name="Mendes M.V."/>
            <person name="Beites T."/>
            <person name="Pires S."/>
            <person name="Santos C.L."/>
            <person name="Moradas-Ferreira P."/>
        </authorList>
    </citation>
    <scope>NUCLEOTIDE SEQUENCE [LARGE SCALE GENOMIC DNA]</scope>
    <source>
        <strain evidence="5 6">ATCC 27448</strain>
    </source>
</reference>
<keyword evidence="3" id="KW-0804">Transcription</keyword>
<dbReference type="PATRIC" id="fig|1240678.4.peg.673"/>
<evidence type="ECO:0000256" key="1">
    <source>
        <dbReference type="ARBA" id="ARBA00023015"/>
    </source>
</evidence>
<evidence type="ECO:0000313" key="6">
    <source>
        <dbReference type="Proteomes" id="UP000032458"/>
    </source>
</evidence>
<dbReference type="Pfam" id="PF13404">
    <property type="entry name" value="HTH_AsnC-type"/>
    <property type="match status" value="1"/>
</dbReference>
<dbReference type="PRINTS" id="PR00033">
    <property type="entry name" value="HTHASNC"/>
</dbReference>
<dbReference type="Pfam" id="PF01037">
    <property type="entry name" value="AsnC_trans_reg"/>
    <property type="match status" value="1"/>
</dbReference>
<dbReference type="EMBL" id="JRKI01000003">
    <property type="protein sequence ID" value="KIZ19530.1"/>
    <property type="molecule type" value="Genomic_DNA"/>
</dbReference>
<dbReference type="SUPFAM" id="SSF46785">
    <property type="entry name" value="Winged helix' DNA-binding domain"/>
    <property type="match status" value="1"/>
</dbReference>
<dbReference type="PANTHER" id="PTHR30154:SF34">
    <property type="entry name" value="TRANSCRIPTIONAL REGULATOR AZLB"/>
    <property type="match status" value="1"/>
</dbReference>